<dbReference type="InterPro" id="IPR013538">
    <property type="entry name" value="ASHA1/2-like_C"/>
</dbReference>
<dbReference type="InterPro" id="IPR023393">
    <property type="entry name" value="START-like_dom_sf"/>
</dbReference>
<dbReference type="SUPFAM" id="SSF55961">
    <property type="entry name" value="Bet v1-like"/>
    <property type="match status" value="1"/>
</dbReference>
<accession>A0A223EJE4</accession>
<dbReference type="Gene3D" id="3.30.530.20">
    <property type="match status" value="1"/>
</dbReference>
<dbReference type="Pfam" id="PF08327">
    <property type="entry name" value="AHSA1"/>
    <property type="match status" value="1"/>
</dbReference>
<dbReference type="CDD" id="cd07814">
    <property type="entry name" value="SRPBCC_CalC_Aha1-like"/>
    <property type="match status" value="1"/>
</dbReference>
<comment type="similarity">
    <text evidence="1">Belongs to the AHA1 family.</text>
</comment>
<sequence length="165" mass="19370">MEKNSTTTLKMTRNFDVVPERVFEAWLNPEMMRKWFFTLEGTNKVTQNEPQVGGTWEIIDHRDGKDYRAIGEYLEMDPPNKLVFTFKMPQFSESEDTITVELKELQRGCEMTFYQNIIVPHEENWTESDIEKALGEYHDGSEHGWNLMFMGLKELVETGQVSYKG</sequence>
<evidence type="ECO:0000313" key="3">
    <source>
        <dbReference type="EMBL" id="ASS95372.1"/>
    </source>
</evidence>
<feature type="domain" description="Activator of Hsp90 ATPase homologue 1/2-like C-terminal" evidence="2">
    <location>
        <begin position="17"/>
        <end position="157"/>
    </location>
</feature>
<dbReference type="AlphaFoldDB" id="A0A223EJE4"/>
<gene>
    <name evidence="3" type="ORF">BS1321_16490</name>
</gene>
<reference evidence="3 4" key="1">
    <citation type="submission" date="2016-10" db="EMBL/GenBank/DDBJ databases">
        <title>The whole genome sequencing and assembly of Bacillus simplex DSM 1321 strain.</title>
        <authorList>
            <person name="Park M.-K."/>
            <person name="Lee Y.-J."/>
            <person name="Yi H."/>
            <person name="Bahn Y.-S."/>
            <person name="Kim J.F."/>
            <person name="Lee D.-W."/>
        </authorList>
    </citation>
    <scope>NUCLEOTIDE SEQUENCE [LARGE SCALE GENOMIC DNA]</scope>
    <source>
        <strain evidence="3 4">DSM 1321</strain>
    </source>
</reference>
<protein>
    <submittedName>
        <fullName evidence="3">ATPase</fullName>
    </submittedName>
</protein>
<dbReference type="RefSeq" id="WP_063235855.1">
    <property type="nucleotide sequence ID" value="NZ_BCVO01000032.1"/>
</dbReference>
<organism evidence="3 4">
    <name type="scientific">Peribacillus simplex NBRC 15720 = DSM 1321</name>
    <dbReference type="NCBI Taxonomy" id="1349754"/>
    <lineage>
        <taxon>Bacteria</taxon>
        <taxon>Bacillati</taxon>
        <taxon>Bacillota</taxon>
        <taxon>Bacilli</taxon>
        <taxon>Bacillales</taxon>
        <taxon>Bacillaceae</taxon>
        <taxon>Peribacillus</taxon>
    </lineage>
</organism>
<evidence type="ECO:0000256" key="1">
    <source>
        <dbReference type="ARBA" id="ARBA00006817"/>
    </source>
</evidence>
<dbReference type="Proteomes" id="UP000214618">
    <property type="component" value="Chromosome"/>
</dbReference>
<dbReference type="OrthoDB" id="190358at2"/>
<evidence type="ECO:0000313" key="4">
    <source>
        <dbReference type="Proteomes" id="UP000214618"/>
    </source>
</evidence>
<name>A0A223EJE4_9BACI</name>
<dbReference type="EMBL" id="CP017704">
    <property type="protein sequence ID" value="ASS95372.1"/>
    <property type="molecule type" value="Genomic_DNA"/>
</dbReference>
<evidence type="ECO:0000259" key="2">
    <source>
        <dbReference type="Pfam" id="PF08327"/>
    </source>
</evidence>
<dbReference type="GeneID" id="56474359"/>
<proteinExistence type="inferred from homology"/>